<dbReference type="InterPro" id="IPR051531">
    <property type="entry name" value="N-acetyltransferase"/>
</dbReference>
<dbReference type="EMBL" id="FOEL01000003">
    <property type="protein sequence ID" value="SEQ17431.1"/>
    <property type="molecule type" value="Genomic_DNA"/>
</dbReference>
<dbReference type="AlphaFoldDB" id="A0A1H9DVG5"/>
<dbReference type="PANTHER" id="PTHR43792">
    <property type="entry name" value="GNAT FAMILY, PUTATIVE (AFU_ORTHOLOGUE AFUA_3G00765)-RELATED-RELATED"/>
    <property type="match status" value="1"/>
</dbReference>
<dbReference type="InterPro" id="IPR000182">
    <property type="entry name" value="GNAT_dom"/>
</dbReference>
<dbReference type="SUPFAM" id="SSF55729">
    <property type="entry name" value="Acyl-CoA N-acyltransferases (Nat)"/>
    <property type="match status" value="1"/>
</dbReference>
<evidence type="ECO:0000259" key="1">
    <source>
        <dbReference type="PROSITE" id="PS51186"/>
    </source>
</evidence>
<keyword evidence="2" id="KW-0808">Transferase</keyword>
<dbReference type="GO" id="GO:0005737">
    <property type="term" value="C:cytoplasm"/>
    <property type="evidence" value="ECO:0007669"/>
    <property type="project" value="TreeGrafter"/>
</dbReference>
<organism evidence="2 3">
    <name type="scientific">Lysinibacillus fusiformis</name>
    <dbReference type="NCBI Taxonomy" id="28031"/>
    <lineage>
        <taxon>Bacteria</taxon>
        <taxon>Bacillati</taxon>
        <taxon>Bacillota</taxon>
        <taxon>Bacilli</taxon>
        <taxon>Bacillales</taxon>
        <taxon>Bacillaceae</taxon>
        <taxon>Lysinibacillus</taxon>
    </lineage>
</organism>
<dbReference type="PROSITE" id="PS51186">
    <property type="entry name" value="GNAT"/>
    <property type="match status" value="1"/>
</dbReference>
<evidence type="ECO:0000313" key="2">
    <source>
        <dbReference type="EMBL" id="SEQ17431.1"/>
    </source>
</evidence>
<reference evidence="2 3" key="1">
    <citation type="submission" date="2016-10" db="EMBL/GenBank/DDBJ databases">
        <authorList>
            <person name="Varghese N."/>
            <person name="Submissions S."/>
        </authorList>
    </citation>
    <scope>NUCLEOTIDE SEQUENCE [LARGE SCALE GENOMIC DNA]</scope>
    <source>
        <strain evidence="2 3">TC-13</strain>
    </source>
</reference>
<dbReference type="RefSeq" id="WP_089985228.1">
    <property type="nucleotide sequence ID" value="NZ_BJOM01000008.1"/>
</dbReference>
<name>A0A1H9DVG5_9BACI</name>
<dbReference type="GO" id="GO:0008999">
    <property type="term" value="F:protein-N-terminal-alanine acetyltransferase activity"/>
    <property type="evidence" value="ECO:0007669"/>
    <property type="project" value="TreeGrafter"/>
</dbReference>
<dbReference type="Pfam" id="PF13302">
    <property type="entry name" value="Acetyltransf_3"/>
    <property type="match status" value="1"/>
</dbReference>
<feature type="domain" description="N-acetyltransferase" evidence="1">
    <location>
        <begin position="13"/>
        <end position="171"/>
    </location>
</feature>
<dbReference type="Proteomes" id="UP000199410">
    <property type="component" value="Unassembled WGS sequence"/>
</dbReference>
<proteinExistence type="predicted"/>
<comment type="caution">
    <text evidence="2">The sequence shown here is derived from an EMBL/GenBank/DDBJ whole genome shotgun (WGS) entry which is preliminary data.</text>
</comment>
<sequence>MQYTIPILKTERLLLRPITQQDVEAMFVYTSRENVARYVTWHAHTSIEDTKAFMMLILSGYEQENHLLWGIEYSGTLIGTIDFVTINHTHKLGEIGYVLSEDYWNKGLTTEATKKLIDFGFKELKLVRIQARCLEENIGSQKVMEKSGMQFEGLLRKSMFIKGQYKNVKMYAITDDDVRNPS</sequence>
<gene>
    <name evidence="2" type="ORF">SAMN02787113_01275</name>
</gene>
<dbReference type="InterPro" id="IPR016181">
    <property type="entry name" value="Acyl_CoA_acyltransferase"/>
</dbReference>
<evidence type="ECO:0000313" key="3">
    <source>
        <dbReference type="Proteomes" id="UP000199410"/>
    </source>
</evidence>
<accession>A0A1H9DVG5</accession>
<dbReference type="PANTHER" id="PTHR43792:SF9">
    <property type="entry name" value="RIBOSOMAL-PROTEIN-ALANINE ACETYLTRANSFERASE"/>
    <property type="match status" value="1"/>
</dbReference>
<protein>
    <submittedName>
        <fullName evidence="2">Ribosomal-protein-alanine N-acetyltransferase</fullName>
    </submittedName>
</protein>
<dbReference type="Gene3D" id="3.40.630.30">
    <property type="match status" value="1"/>
</dbReference>